<evidence type="ECO:0000256" key="1">
    <source>
        <dbReference type="SAM" id="SignalP"/>
    </source>
</evidence>
<dbReference type="SUPFAM" id="SSF52833">
    <property type="entry name" value="Thioredoxin-like"/>
    <property type="match status" value="1"/>
</dbReference>
<proteinExistence type="predicted"/>
<keyword evidence="3" id="KW-1185">Reference proteome</keyword>
<evidence type="ECO:0000313" key="2">
    <source>
        <dbReference type="EMBL" id="AGI67806.1"/>
    </source>
</evidence>
<dbReference type="InterPro" id="IPR036249">
    <property type="entry name" value="Thioredoxin-like_sf"/>
</dbReference>
<feature type="chain" id="PRO_5004102112" evidence="1">
    <location>
        <begin position="25"/>
        <end position="234"/>
    </location>
</feature>
<feature type="signal peptide" evidence="1">
    <location>
        <begin position="1"/>
        <end position="24"/>
    </location>
</feature>
<gene>
    <name evidence="2" type="ORF">OAN307_c21740</name>
</gene>
<reference evidence="2 3" key="1">
    <citation type="journal article" date="2013" name="PLoS ONE">
        <title>Poles Apart: Arctic and Antarctic Octadecabacter strains Share High Genome Plasticity and a New Type of Xanthorhodopsin.</title>
        <authorList>
            <person name="Vollmers J."/>
            <person name="Voget S."/>
            <person name="Dietrich S."/>
            <person name="Gollnow K."/>
            <person name="Smits M."/>
            <person name="Meyer K."/>
            <person name="Brinkhoff T."/>
            <person name="Simon M."/>
            <person name="Daniel R."/>
        </authorList>
    </citation>
    <scope>NUCLEOTIDE SEQUENCE [LARGE SCALE GENOMIC DNA]</scope>
    <source>
        <strain evidence="2 3">307</strain>
    </source>
</reference>
<dbReference type="EMBL" id="CP003740">
    <property type="protein sequence ID" value="AGI67806.1"/>
    <property type="molecule type" value="Genomic_DNA"/>
</dbReference>
<accession>M9RBL4</accession>
<dbReference type="HOGENOM" id="CLU_065609_0_0_5"/>
<dbReference type="OrthoDB" id="9808254at2"/>
<dbReference type="STRING" id="391626.OAN307_c21740"/>
<dbReference type="InterPro" id="IPR010634">
    <property type="entry name" value="DUF1223"/>
</dbReference>
<protein>
    <submittedName>
        <fullName evidence="2">Uncharacterized protein</fullName>
    </submittedName>
</protein>
<dbReference type="PANTHER" id="PTHR36057">
    <property type="match status" value="1"/>
</dbReference>
<dbReference type="KEGG" id="oat:OAN307_c21740"/>
<dbReference type="Proteomes" id="UP000005307">
    <property type="component" value="Chromosome"/>
</dbReference>
<evidence type="ECO:0000313" key="3">
    <source>
        <dbReference type="Proteomes" id="UP000005307"/>
    </source>
</evidence>
<dbReference type="eggNOG" id="COG5429">
    <property type="taxonomic scope" value="Bacteria"/>
</dbReference>
<dbReference type="Pfam" id="PF06764">
    <property type="entry name" value="DUF1223"/>
    <property type="match status" value="1"/>
</dbReference>
<keyword evidence="1" id="KW-0732">Signal</keyword>
<dbReference type="PANTHER" id="PTHR36057:SF1">
    <property type="entry name" value="LIPOPROTEIN LIPID ATTACHMENT SITE-LIKE PROTEIN, PUTATIVE (DUF1223)-RELATED"/>
    <property type="match status" value="1"/>
</dbReference>
<organism evidence="2 3">
    <name type="scientific">Octadecabacter antarcticus 307</name>
    <dbReference type="NCBI Taxonomy" id="391626"/>
    <lineage>
        <taxon>Bacteria</taxon>
        <taxon>Pseudomonadati</taxon>
        <taxon>Pseudomonadota</taxon>
        <taxon>Alphaproteobacteria</taxon>
        <taxon>Rhodobacterales</taxon>
        <taxon>Roseobacteraceae</taxon>
        <taxon>Octadecabacter</taxon>
    </lineage>
</organism>
<dbReference type="RefSeq" id="WP_015499829.1">
    <property type="nucleotide sequence ID" value="NC_020911.1"/>
</dbReference>
<dbReference type="AlphaFoldDB" id="M9RBL4"/>
<sequence length="234" mass="24866">MRHTFATAFSIWATCFAFVTPAVADGPVVVELYTSQGCSSCPPADEMLHTLAARSDVIALALHVDYWDYIGWADSFADPAHTVRQQSYAHVAGASTIYTPQMIIGGADHVIGTKPMEVANLIQAHVASPTGASIAMQRSGNRLQITGETSHPLRSGTLVQVIRYSPQETVDIRSGENAGKSLSYVNIVTDWRSVGEWNGNGDLNMTVDVSGGGPIVVIVQEPGPGAIMATAVLR</sequence>
<name>M9RBL4_9RHOB</name>